<dbReference type="AlphaFoldDB" id="A0A381YYT2"/>
<feature type="region of interest" description="Disordered" evidence="1">
    <location>
        <begin position="39"/>
        <end position="74"/>
    </location>
</feature>
<reference evidence="2" key="1">
    <citation type="submission" date="2018-05" db="EMBL/GenBank/DDBJ databases">
        <authorList>
            <person name="Lanie J.A."/>
            <person name="Ng W.-L."/>
            <person name="Kazmierczak K.M."/>
            <person name="Andrzejewski T.M."/>
            <person name="Davidsen T.M."/>
            <person name="Wayne K.J."/>
            <person name="Tettelin H."/>
            <person name="Glass J.I."/>
            <person name="Rusch D."/>
            <person name="Podicherti R."/>
            <person name="Tsui H.-C.T."/>
            <person name="Winkler M.E."/>
        </authorList>
    </citation>
    <scope>NUCLEOTIDE SEQUENCE</scope>
</reference>
<evidence type="ECO:0000256" key="1">
    <source>
        <dbReference type="SAM" id="MobiDB-lite"/>
    </source>
</evidence>
<feature type="compositionally biased region" description="Basic and acidic residues" evidence="1">
    <location>
        <begin position="432"/>
        <end position="453"/>
    </location>
</feature>
<feature type="non-terminal residue" evidence="2">
    <location>
        <position position="1"/>
    </location>
</feature>
<protein>
    <submittedName>
        <fullName evidence="2">Uncharacterized protein</fullName>
    </submittedName>
</protein>
<gene>
    <name evidence="2" type="ORF">METZ01_LOCUS134646</name>
</gene>
<feature type="compositionally biased region" description="Basic and acidic residues" evidence="1">
    <location>
        <begin position="461"/>
        <end position="478"/>
    </location>
</feature>
<name>A0A381YYT2_9ZZZZ</name>
<feature type="compositionally biased region" description="Low complexity" evidence="1">
    <location>
        <begin position="41"/>
        <end position="74"/>
    </location>
</feature>
<feature type="region of interest" description="Disordered" evidence="1">
    <location>
        <begin position="395"/>
        <end position="522"/>
    </location>
</feature>
<sequence length="607" mass="64618">ELLKRQTHLRMSQAVRLFSALLVCFLVFLPSSFSRAGDGVDSNTITSGTTTSESSGTSTSTTVNNDDGSQTITETTPITTTTTTTTVTQTTVPNIIDNPTFTNNQGGGSSTNWNILACGGAGCAFSPSTGFKTSYGTGTIAQSGSIEDIENFNISQTEAGQGMTFSFGADVNNTRANIIGHNYSQGGVTDTWSIKLEIFNESGTLLGDEAIGVTGGYNMGTTYQTNQTETGILNINAGNNIYSGTLTLSGIDNGYWGGFYGPSFNNVFTTFLYNEIETSITTSTTYSDLVTTVSCEILNTCPPPPQNELPPGVDILQPTNPNNDAAILAPPPVETIQALPSAGPSEQQSVQMAPVELTPPPIEVVSIEAPSMETGPPVQMETQVANIEMELNNDLSSGESVEAPAPQSRGNITTPEPTTTSEPNVEPEQSAEEPKTESSTEPKPEPEVADAKSQDAASSDNKPEPKQPDTESKSESESKSATVQKQPAKKQEGKAKTVSVKKLNKPVSKKQAKRQAKQKSANKIVKNMGDKGKYEGGNQLKTLIVMQVLGNTKSFFSAQKILQDTPGFFTSTRIPDATISDNNYNQYFLFGGSDAAHNALIESQYRR</sequence>
<feature type="compositionally biased region" description="Low complexity" evidence="1">
    <location>
        <begin position="413"/>
        <end position="428"/>
    </location>
</feature>
<accession>A0A381YYT2</accession>
<organism evidence="2">
    <name type="scientific">marine metagenome</name>
    <dbReference type="NCBI Taxonomy" id="408172"/>
    <lineage>
        <taxon>unclassified sequences</taxon>
        <taxon>metagenomes</taxon>
        <taxon>ecological metagenomes</taxon>
    </lineage>
</organism>
<feature type="compositionally biased region" description="Basic residues" evidence="1">
    <location>
        <begin position="502"/>
        <end position="517"/>
    </location>
</feature>
<evidence type="ECO:0000313" key="2">
    <source>
        <dbReference type="EMBL" id="SVA81792.1"/>
    </source>
</evidence>
<proteinExistence type="predicted"/>
<dbReference type="EMBL" id="UINC01019326">
    <property type="protein sequence ID" value="SVA81792.1"/>
    <property type="molecule type" value="Genomic_DNA"/>
</dbReference>